<evidence type="ECO:0000313" key="2">
    <source>
        <dbReference type="Proteomes" id="UP000243797"/>
    </source>
</evidence>
<protein>
    <submittedName>
        <fullName evidence="1">AP-1 complex subunit gamma-1</fullName>
    </submittedName>
</protein>
<dbReference type="InParanoid" id="A0A2K1QFX5"/>
<accession>A0A2K1QFX5</accession>
<dbReference type="STRING" id="2082308.A0A2K1QFX5"/>
<reference evidence="1 2" key="1">
    <citation type="submission" date="2017-06" db="EMBL/GenBank/DDBJ databases">
        <title>Draft genome sequence of a variant of Elsinoe murrayae.</title>
        <authorList>
            <person name="Cheng Q."/>
        </authorList>
    </citation>
    <scope>NUCLEOTIDE SEQUENCE [LARGE SCALE GENOMIC DNA]</scope>
    <source>
        <strain evidence="1 2">CQ-2017a</strain>
    </source>
</reference>
<dbReference type="OrthoDB" id="5341924at2759"/>
<dbReference type="EMBL" id="NKHZ01000094">
    <property type="protein sequence ID" value="PNS13781.1"/>
    <property type="molecule type" value="Genomic_DNA"/>
</dbReference>
<proteinExistence type="predicted"/>
<dbReference type="AlphaFoldDB" id="A0A2K1QFX5"/>
<evidence type="ECO:0000313" key="1">
    <source>
        <dbReference type="EMBL" id="PNS13781.1"/>
    </source>
</evidence>
<sequence>METSTVTAGFSRFTGKQQHIRPTEAENFRHLDEALSDHPLQDSPARNKLIGHQLLGQIWQSLGRMIIEDKRHQQTVSPGILEIIAILHSRNVMPSSIYSYEPHLSSVAGTQPPTLHILSQQILTTLSDAVWKAREASAVEQADRSGRPAIFMGPELPGSNYRVRVAGIRHEIWLELVLWSCLHGGWIRPGAAILGQIYREEKPLWSPLSWREITEPLVKAGEEENIDWIAVNYQFNIGAGPRHIQAHGQPVKVDSTISSEVISAYVDALVNQVSVGVGERGVPLAEIIDLLDRTKKFLQRKNFSLESTSWDAMVQRVIESESLDVESAPVLTERILQLSSSYGEDETSRNTPTRDEAWRPRALYLLDGSALSLGVTHRVLHAYIKRGDFAGAFRTFKSLQARTDQNKRNSIATFFREFKAKEQSGSVNDIDFSSPYSQANFPGLFTMLPVRVLATFLDLITEVEAFSFGRWLLASHDVDGPVVGQHAYRDPEMAPAIIRFLAASRDEQLLGEMLQQMQANRDQSLPSSVFIAILESQFRLGNAQAGLAPVEGLLGAEETTAEQRQTVIALLARETLLPTSEGTSFKTKLQQILRGATETAMSIRTSFAVLLMSIDDELGRLCLDCIRLSPRIRFAMDVRPFNIVLEGCVAKYGSEGGRALLCKFSRLADQVTMEPIPADEDAPGIIRVLGRIRPGSVRVARDDVIDFAISVPFDQQKDNQPAQIEVHGHFQPDISTVRIILTQRLRELRQVRVKGSDTATPIGFGDDIVEWCAALLRVLGMKVKDVEQEIEGQYTEVKVEDDA</sequence>
<keyword evidence="2" id="KW-1185">Reference proteome</keyword>
<comment type="caution">
    <text evidence="1">The sequence shown here is derived from an EMBL/GenBank/DDBJ whole genome shotgun (WGS) entry which is preliminary data.</text>
</comment>
<organism evidence="1 2">
    <name type="scientific">Sphaceloma murrayae</name>
    <dbReference type="NCBI Taxonomy" id="2082308"/>
    <lineage>
        <taxon>Eukaryota</taxon>
        <taxon>Fungi</taxon>
        <taxon>Dikarya</taxon>
        <taxon>Ascomycota</taxon>
        <taxon>Pezizomycotina</taxon>
        <taxon>Dothideomycetes</taxon>
        <taxon>Dothideomycetidae</taxon>
        <taxon>Myriangiales</taxon>
        <taxon>Elsinoaceae</taxon>
        <taxon>Sphaceloma</taxon>
    </lineage>
</organism>
<gene>
    <name evidence="1" type="ORF">CAC42_3274</name>
</gene>
<name>A0A2K1QFX5_9PEZI</name>
<dbReference type="Proteomes" id="UP000243797">
    <property type="component" value="Unassembled WGS sequence"/>
</dbReference>